<evidence type="ECO:0000259" key="3">
    <source>
        <dbReference type="SMART" id="SM00563"/>
    </source>
</evidence>
<keyword evidence="1" id="KW-0808">Transferase</keyword>
<dbReference type="AlphaFoldDB" id="A0A917LUK6"/>
<feature type="domain" description="Phospholipid/glycerol acyltransferase" evidence="3">
    <location>
        <begin position="34"/>
        <end position="145"/>
    </location>
</feature>
<dbReference type="PANTHER" id="PTHR10434:SF11">
    <property type="entry name" value="1-ACYL-SN-GLYCEROL-3-PHOSPHATE ACYLTRANSFERASE"/>
    <property type="match status" value="1"/>
</dbReference>
<reference evidence="4 5" key="1">
    <citation type="journal article" date="2014" name="Int. J. Syst. Evol. Microbiol.">
        <title>Complete genome sequence of Corynebacterium casei LMG S-19264T (=DSM 44701T), isolated from a smear-ripened cheese.</title>
        <authorList>
            <consortium name="US DOE Joint Genome Institute (JGI-PGF)"/>
            <person name="Walter F."/>
            <person name="Albersmeier A."/>
            <person name="Kalinowski J."/>
            <person name="Ruckert C."/>
        </authorList>
    </citation>
    <scope>NUCLEOTIDE SEQUENCE [LARGE SCALE GENOMIC DNA]</scope>
    <source>
        <strain evidence="4 5">CGMCC 1.15286</strain>
    </source>
</reference>
<dbReference type="InterPro" id="IPR002123">
    <property type="entry name" value="Plipid/glycerol_acylTrfase"/>
</dbReference>
<proteinExistence type="predicted"/>
<dbReference type="Pfam" id="PF01553">
    <property type="entry name" value="Acyltransferase"/>
    <property type="match status" value="1"/>
</dbReference>
<dbReference type="CDD" id="cd07989">
    <property type="entry name" value="LPLAT_AGPAT-like"/>
    <property type="match status" value="1"/>
</dbReference>
<sequence length="193" mass="21328">MLYRICRFLLLVIYNVIFRLEAIGKENIPAEGPVVLASNHLSNFDPPTVGIKLKRKVHYMAKQELFDVPVFGPLIRDLGAFPVKRGGVSKEAIRSAIGLLQQGEVMGIFPEGTRNSAEGAAAKKGAAMITMRSGATVVPVAIIGNYKPFRKMKIIYGKPVDLTAFINDSSPDMLERVTEAIMVRIRQMIKENQ</sequence>
<organism evidence="4 5">
    <name type="scientific">Paenibacillus radicis</name>
    <name type="common">ex Gao et al. 2016</name>
    <dbReference type="NCBI Taxonomy" id="1737354"/>
    <lineage>
        <taxon>Bacteria</taxon>
        <taxon>Bacillati</taxon>
        <taxon>Bacillota</taxon>
        <taxon>Bacilli</taxon>
        <taxon>Bacillales</taxon>
        <taxon>Paenibacillaceae</taxon>
        <taxon>Paenibacillus</taxon>
    </lineage>
</organism>
<protein>
    <submittedName>
        <fullName evidence="4">1-acyl-sn-glycerol-3-phosphate acyltransferase</fullName>
    </submittedName>
</protein>
<evidence type="ECO:0000256" key="1">
    <source>
        <dbReference type="ARBA" id="ARBA00022679"/>
    </source>
</evidence>
<gene>
    <name evidence="4" type="ORF">GCM10010918_08180</name>
</gene>
<dbReference type="SMART" id="SM00563">
    <property type="entry name" value="PlsC"/>
    <property type="match status" value="1"/>
</dbReference>
<dbReference type="GO" id="GO:0003841">
    <property type="term" value="F:1-acylglycerol-3-phosphate O-acyltransferase activity"/>
    <property type="evidence" value="ECO:0007669"/>
    <property type="project" value="TreeGrafter"/>
</dbReference>
<dbReference type="PANTHER" id="PTHR10434">
    <property type="entry name" value="1-ACYL-SN-GLYCEROL-3-PHOSPHATE ACYLTRANSFERASE"/>
    <property type="match status" value="1"/>
</dbReference>
<name>A0A917LUK6_9BACL</name>
<dbReference type="SUPFAM" id="SSF69593">
    <property type="entry name" value="Glycerol-3-phosphate (1)-acyltransferase"/>
    <property type="match status" value="1"/>
</dbReference>
<evidence type="ECO:0000313" key="5">
    <source>
        <dbReference type="Proteomes" id="UP000600247"/>
    </source>
</evidence>
<evidence type="ECO:0000256" key="2">
    <source>
        <dbReference type="ARBA" id="ARBA00023315"/>
    </source>
</evidence>
<evidence type="ECO:0000313" key="4">
    <source>
        <dbReference type="EMBL" id="GGG57474.1"/>
    </source>
</evidence>
<comment type="caution">
    <text evidence="4">The sequence shown here is derived from an EMBL/GenBank/DDBJ whole genome shotgun (WGS) entry which is preliminary data.</text>
</comment>
<accession>A0A917LUK6</accession>
<keyword evidence="5" id="KW-1185">Reference proteome</keyword>
<dbReference type="RefSeq" id="WP_188887618.1">
    <property type="nucleotide sequence ID" value="NZ_BMHY01000001.1"/>
</dbReference>
<dbReference type="Proteomes" id="UP000600247">
    <property type="component" value="Unassembled WGS sequence"/>
</dbReference>
<keyword evidence="2 4" id="KW-0012">Acyltransferase</keyword>
<dbReference type="GO" id="GO:0006654">
    <property type="term" value="P:phosphatidic acid biosynthetic process"/>
    <property type="evidence" value="ECO:0007669"/>
    <property type="project" value="TreeGrafter"/>
</dbReference>
<dbReference type="EMBL" id="BMHY01000001">
    <property type="protein sequence ID" value="GGG57474.1"/>
    <property type="molecule type" value="Genomic_DNA"/>
</dbReference>